<protein>
    <recommendedName>
        <fullName evidence="7">N-acetyl-gamma-glutamyl-phosphate reductase</fullName>
        <shortName evidence="7">AGPR</shortName>
        <ecNumber evidence="7">1.2.1.38</ecNumber>
    </recommendedName>
    <alternativeName>
        <fullName evidence="7">N-acetyl-glutamate semialdehyde dehydrogenase</fullName>
        <shortName evidence="7">NAGSA dehydrogenase</shortName>
    </alternativeName>
</protein>
<keyword evidence="3 7" id="KW-0028">Amino-acid biosynthesis</keyword>
<dbReference type="PROSITE" id="PS01224">
    <property type="entry name" value="ARGC"/>
    <property type="match status" value="1"/>
</dbReference>
<feature type="domain" description="Semialdehyde dehydrogenase NAD-binding" evidence="9">
    <location>
        <begin position="4"/>
        <end position="138"/>
    </location>
</feature>
<dbReference type="SMART" id="SM00859">
    <property type="entry name" value="Semialdhyde_dh"/>
    <property type="match status" value="1"/>
</dbReference>
<proteinExistence type="inferred from homology"/>
<dbReference type="InterPro" id="IPR000706">
    <property type="entry name" value="AGPR_type-1"/>
</dbReference>
<evidence type="ECO:0000256" key="8">
    <source>
        <dbReference type="PROSITE-ProRule" id="PRU10010"/>
    </source>
</evidence>
<dbReference type="InterPro" id="IPR000534">
    <property type="entry name" value="Semialdehyde_DH_NAD-bd"/>
</dbReference>
<dbReference type="PANTHER" id="PTHR32338:SF10">
    <property type="entry name" value="N-ACETYL-GAMMA-GLUTAMYL-PHOSPHATE REDUCTASE, CHLOROPLASTIC-RELATED"/>
    <property type="match status" value="1"/>
</dbReference>
<dbReference type="Pfam" id="PF22698">
    <property type="entry name" value="Semialdhyde_dhC_1"/>
    <property type="match status" value="1"/>
</dbReference>
<dbReference type="Gene3D" id="3.40.50.720">
    <property type="entry name" value="NAD(P)-binding Rossmann-like Domain"/>
    <property type="match status" value="1"/>
</dbReference>
<dbReference type="EMBL" id="BMHA01000008">
    <property type="protein sequence ID" value="GGI07496.1"/>
    <property type="molecule type" value="Genomic_DNA"/>
</dbReference>
<evidence type="ECO:0000256" key="7">
    <source>
        <dbReference type="HAMAP-Rule" id="MF_00150"/>
    </source>
</evidence>
<dbReference type="GO" id="GO:0006526">
    <property type="term" value="P:L-arginine biosynthetic process"/>
    <property type="evidence" value="ECO:0007669"/>
    <property type="project" value="UniProtKB-UniRule"/>
</dbReference>
<gene>
    <name evidence="7 10" type="primary">argC</name>
    <name evidence="10" type="ORF">GCM10011354_24390</name>
</gene>
<dbReference type="GO" id="GO:0003942">
    <property type="term" value="F:N-acetyl-gamma-glutamyl-phosphate reductase activity"/>
    <property type="evidence" value="ECO:0007669"/>
    <property type="project" value="UniProtKB-UniRule"/>
</dbReference>
<evidence type="ECO:0000256" key="6">
    <source>
        <dbReference type="ARBA" id="ARBA00050557"/>
    </source>
</evidence>
<dbReference type="Pfam" id="PF01118">
    <property type="entry name" value="Semialdhyde_dh"/>
    <property type="match status" value="1"/>
</dbReference>
<comment type="subcellular location">
    <subcellularLocation>
        <location evidence="7">Cytoplasm</location>
    </subcellularLocation>
</comment>
<keyword evidence="2 7" id="KW-0055">Arginine biosynthesis</keyword>
<evidence type="ECO:0000313" key="11">
    <source>
        <dbReference type="Proteomes" id="UP000650511"/>
    </source>
</evidence>
<dbReference type="OrthoDB" id="9801289at2"/>
<keyword evidence="5 7" id="KW-0560">Oxidoreductase</keyword>
<dbReference type="NCBIfam" id="TIGR01850">
    <property type="entry name" value="argC"/>
    <property type="match status" value="1"/>
</dbReference>
<organism evidence="10 11">
    <name type="scientific">Egicoccus halophilus</name>
    <dbReference type="NCBI Taxonomy" id="1670830"/>
    <lineage>
        <taxon>Bacteria</taxon>
        <taxon>Bacillati</taxon>
        <taxon>Actinomycetota</taxon>
        <taxon>Nitriliruptoria</taxon>
        <taxon>Egicoccales</taxon>
        <taxon>Egicoccaceae</taxon>
        <taxon>Egicoccus</taxon>
    </lineage>
</organism>
<evidence type="ECO:0000259" key="9">
    <source>
        <dbReference type="SMART" id="SM00859"/>
    </source>
</evidence>
<keyword evidence="4 7" id="KW-0521">NADP</keyword>
<dbReference type="Gene3D" id="3.30.360.10">
    <property type="entry name" value="Dihydrodipicolinate Reductase, domain 2"/>
    <property type="match status" value="1"/>
</dbReference>
<sequence>MTASIGIVGASGYGGVELLRLLAGHPSAEVVVVAAHSQAGQPVSTLFPNLPGDRVFDAVDLDRLSSLDLVLLSTPHGASLELGAALHDAGTRTVDLSGAFRLDAEAFATWYGEAHPRPDLAPAVYGLPERNRAAVAGATLVANPGCYVTTVLLGLLPLAPLLVPGSVVVDGKSGTSGAGRAAKDALHATHVANSLTAYGAPGHRHTGEIEAQLAAAGSDLGPVSFTPHLLPIARGLLTTSYAGLREDVAADDVQQALREAYADEPFVHVLEPGRFPVVKAVVGSNACQLSAVVDPRTGRVTVVAVTDNLGKGAAGQAVQNANLLLGFEETTGLSAIGMYP</sequence>
<evidence type="ECO:0000256" key="1">
    <source>
        <dbReference type="ARBA" id="ARBA00004862"/>
    </source>
</evidence>
<comment type="caution">
    <text evidence="10">The sequence shown here is derived from an EMBL/GenBank/DDBJ whole genome shotgun (WGS) entry which is preliminary data.</text>
</comment>
<reference evidence="10" key="2">
    <citation type="submission" date="2020-09" db="EMBL/GenBank/DDBJ databases">
        <authorList>
            <person name="Sun Q."/>
            <person name="Zhou Y."/>
        </authorList>
    </citation>
    <scope>NUCLEOTIDE SEQUENCE</scope>
    <source>
        <strain evidence="10">CGMCC 1.14988</strain>
    </source>
</reference>
<accession>A0A8J3A900</accession>
<evidence type="ECO:0000256" key="4">
    <source>
        <dbReference type="ARBA" id="ARBA00022857"/>
    </source>
</evidence>
<dbReference type="RefSeq" id="WP_130649859.1">
    <property type="nucleotide sequence ID" value="NZ_BMHA01000008.1"/>
</dbReference>
<dbReference type="FunFam" id="3.30.360.10:FF:000014">
    <property type="entry name" value="N-acetyl-gamma-glutamyl-phosphate reductase"/>
    <property type="match status" value="1"/>
</dbReference>
<keyword evidence="11" id="KW-1185">Reference proteome</keyword>
<dbReference type="SUPFAM" id="SSF51735">
    <property type="entry name" value="NAD(P)-binding Rossmann-fold domains"/>
    <property type="match status" value="1"/>
</dbReference>
<dbReference type="GO" id="GO:0070401">
    <property type="term" value="F:NADP+ binding"/>
    <property type="evidence" value="ECO:0007669"/>
    <property type="project" value="InterPro"/>
</dbReference>
<feature type="active site" evidence="7 8">
    <location>
        <position position="146"/>
    </location>
</feature>
<dbReference type="Proteomes" id="UP000650511">
    <property type="component" value="Unassembled WGS sequence"/>
</dbReference>
<comment type="similarity">
    <text evidence="7">Belongs to the NAGSA dehydrogenase family. Type 1 subfamily.</text>
</comment>
<dbReference type="InterPro" id="IPR023013">
    <property type="entry name" value="AGPR_AS"/>
</dbReference>
<dbReference type="AlphaFoldDB" id="A0A8J3A900"/>
<reference evidence="10" key="1">
    <citation type="journal article" date="2014" name="Int. J. Syst. Evol. Microbiol.">
        <title>Complete genome sequence of Corynebacterium casei LMG S-19264T (=DSM 44701T), isolated from a smear-ripened cheese.</title>
        <authorList>
            <consortium name="US DOE Joint Genome Institute (JGI-PGF)"/>
            <person name="Walter F."/>
            <person name="Albersmeier A."/>
            <person name="Kalinowski J."/>
            <person name="Ruckert C."/>
        </authorList>
    </citation>
    <scope>NUCLEOTIDE SEQUENCE</scope>
    <source>
        <strain evidence="10">CGMCC 1.14988</strain>
    </source>
</reference>
<dbReference type="EC" id="1.2.1.38" evidence="7"/>
<dbReference type="InterPro" id="IPR058924">
    <property type="entry name" value="AGPR_dimerisation_dom"/>
</dbReference>
<evidence type="ECO:0000256" key="3">
    <source>
        <dbReference type="ARBA" id="ARBA00022605"/>
    </source>
</evidence>
<name>A0A8J3A900_9ACTN</name>
<dbReference type="InterPro" id="IPR036291">
    <property type="entry name" value="NAD(P)-bd_dom_sf"/>
</dbReference>
<keyword evidence="7" id="KW-0963">Cytoplasm</keyword>
<comment type="pathway">
    <text evidence="1 7">Amino-acid biosynthesis; L-arginine biosynthesis; N(2)-acetyl-L-ornithine from L-glutamate: step 3/4.</text>
</comment>
<dbReference type="HAMAP" id="MF_00150">
    <property type="entry name" value="ArgC_type1"/>
    <property type="match status" value="1"/>
</dbReference>
<evidence type="ECO:0000256" key="5">
    <source>
        <dbReference type="ARBA" id="ARBA00023002"/>
    </source>
</evidence>
<evidence type="ECO:0000313" key="10">
    <source>
        <dbReference type="EMBL" id="GGI07496.1"/>
    </source>
</evidence>
<dbReference type="CDD" id="cd17895">
    <property type="entry name" value="AGPR_1_N"/>
    <property type="match status" value="1"/>
</dbReference>
<comment type="catalytic activity">
    <reaction evidence="6 7">
        <text>N-acetyl-L-glutamate 5-semialdehyde + phosphate + NADP(+) = N-acetyl-L-glutamyl 5-phosphate + NADPH + H(+)</text>
        <dbReference type="Rhea" id="RHEA:21588"/>
        <dbReference type="ChEBI" id="CHEBI:15378"/>
        <dbReference type="ChEBI" id="CHEBI:29123"/>
        <dbReference type="ChEBI" id="CHEBI:43474"/>
        <dbReference type="ChEBI" id="CHEBI:57783"/>
        <dbReference type="ChEBI" id="CHEBI:57936"/>
        <dbReference type="ChEBI" id="CHEBI:58349"/>
        <dbReference type="EC" id="1.2.1.38"/>
    </reaction>
</comment>
<dbReference type="CDD" id="cd23934">
    <property type="entry name" value="AGPR_1_C"/>
    <property type="match status" value="1"/>
</dbReference>
<evidence type="ECO:0000256" key="2">
    <source>
        <dbReference type="ARBA" id="ARBA00022571"/>
    </source>
</evidence>
<dbReference type="InterPro" id="IPR050085">
    <property type="entry name" value="AGPR"/>
</dbReference>
<dbReference type="GO" id="GO:0005737">
    <property type="term" value="C:cytoplasm"/>
    <property type="evidence" value="ECO:0007669"/>
    <property type="project" value="UniProtKB-SubCell"/>
</dbReference>
<comment type="function">
    <text evidence="7">Catalyzes the NADPH-dependent reduction of N-acetyl-5-glutamyl phosphate to yield N-acetyl-L-glutamate 5-semialdehyde.</text>
</comment>
<dbReference type="GO" id="GO:0051287">
    <property type="term" value="F:NAD binding"/>
    <property type="evidence" value="ECO:0007669"/>
    <property type="project" value="InterPro"/>
</dbReference>
<dbReference type="UniPathway" id="UPA00068">
    <property type="reaction ID" value="UER00108"/>
</dbReference>
<dbReference type="SUPFAM" id="SSF55347">
    <property type="entry name" value="Glyceraldehyde-3-phosphate dehydrogenase-like, C-terminal domain"/>
    <property type="match status" value="1"/>
</dbReference>
<dbReference type="PANTHER" id="PTHR32338">
    <property type="entry name" value="N-ACETYL-GAMMA-GLUTAMYL-PHOSPHATE REDUCTASE, CHLOROPLASTIC-RELATED-RELATED"/>
    <property type="match status" value="1"/>
</dbReference>